<evidence type="ECO:0000259" key="14">
    <source>
        <dbReference type="PROSITE" id="PS51387"/>
    </source>
</evidence>
<dbReference type="InterPro" id="IPR016169">
    <property type="entry name" value="FAD-bd_PCMH_sub2"/>
</dbReference>
<evidence type="ECO:0000256" key="7">
    <source>
        <dbReference type="ARBA" id="ARBA00022630"/>
    </source>
</evidence>
<comment type="caution">
    <text evidence="15">The sequence shown here is derived from an EMBL/GenBank/DDBJ whole genome shotgun (WGS) entry which is preliminary data.</text>
</comment>
<dbReference type="AlphaFoldDB" id="A0A9W8G5N8"/>
<dbReference type="Gene3D" id="3.30.465.10">
    <property type="match status" value="1"/>
</dbReference>
<keyword evidence="8" id="KW-0060">Ascorbate biosynthesis</keyword>
<protein>
    <recommendedName>
        <fullName evidence="6 13">D-arabinono-1,4-lactone oxidase</fullName>
        <shortName evidence="13">ALO</shortName>
        <ecNumber evidence="6 13">1.1.3.37</ecNumber>
    </recommendedName>
    <alternativeName>
        <fullName evidence="12 13">L-galactono-gamma-lactone oxidase</fullName>
    </alternativeName>
</protein>
<keyword evidence="11" id="KW-0472">Membrane</keyword>
<dbReference type="GO" id="GO:0019853">
    <property type="term" value="P:L-ascorbic acid biosynthetic process"/>
    <property type="evidence" value="ECO:0007669"/>
    <property type="project" value="UniProtKB-KW"/>
</dbReference>
<reference evidence="15" key="1">
    <citation type="submission" date="2022-07" db="EMBL/GenBank/DDBJ databases">
        <title>Phylogenomic reconstructions and comparative analyses of Kickxellomycotina fungi.</title>
        <authorList>
            <person name="Reynolds N.K."/>
            <person name="Stajich J.E."/>
            <person name="Barry K."/>
            <person name="Grigoriev I.V."/>
            <person name="Crous P."/>
            <person name="Smith M.E."/>
        </authorList>
    </citation>
    <scope>NUCLEOTIDE SEQUENCE</scope>
    <source>
        <strain evidence="15">NRRL 3115</strain>
    </source>
</reference>
<evidence type="ECO:0000256" key="1">
    <source>
        <dbReference type="ARBA" id="ARBA00001974"/>
    </source>
</evidence>
<dbReference type="InterPro" id="IPR007173">
    <property type="entry name" value="ALO_C"/>
</dbReference>
<dbReference type="InterPro" id="IPR036318">
    <property type="entry name" value="FAD-bd_PCMH-like_sf"/>
</dbReference>
<evidence type="ECO:0000256" key="2">
    <source>
        <dbReference type="ARBA" id="ARBA00004370"/>
    </source>
</evidence>
<dbReference type="OrthoDB" id="610608at2759"/>
<dbReference type="Gene3D" id="3.30.43.10">
    <property type="entry name" value="Uridine Diphospho-n-acetylenolpyruvylglucosamine Reductase, domain 2"/>
    <property type="match status" value="1"/>
</dbReference>
<organism evidence="15 16">
    <name type="scientific">Coemansia spiralis</name>
    <dbReference type="NCBI Taxonomy" id="417178"/>
    <lineage>
        <taxon>Eukaryota</taxon>
        <taxon>Fungi</taxon>
        <taxon>Fungi incertae sedis</taxon>
        <taxon>Zoopagomycota</taxon>
        <taxon>Kickxellomycotina</taxon>
        <taxon>Kickxellomycetes</taxon>
        <taxon>Kickxellales</taxon>
        <taxon>Kickxellaceae</taxon>
        <taxon>Coemansia</taxon>
    </lineage>
</organism>
<dbReference type="InterPro" id="IPR016171">
    <property type="entry name" value="Vanillyl_alc_oxidase_C-sub2"/>
</dbReference>
<dbReference type="Gene3D" id="3.30.70.2520">
    <property type="match status" value="1"/>
</dbReference>
<dbReference type="InterPro" id="IPR030654">
    <property type="entry name" value="Sugar_lactone_oxidase"/>
</dbReference>
<dbReference type="PANTHER" id="PTHR43762:SF1">
    <property type="entry name" value="D-ARABINONO-1,4-LACTONE OXIDASE"/>
    <property type="match status" value="1"/>
</dbReference>
<dbReference type="SUPFAM" id="SSF56176">
    <property type="entry name" value="FAD-binding/transporter-associated domain-like"/>
    <property type="match status" value="1"/>
</dbReference>
<dbReference type="InterPro" id="IPR016166">
    <property type="entry name" value="FAD-bd_PCMH"/>
</dbReference>
<evidence type="ECO:0000256" key="13">
    <source>
        <dbReference type="RuleBase" id="RU367158"/>
    </source>
</evidence>
<keyword evidence="9 13" id="KW-0274">FAD</keyword>
<evidence type="ECO:0000313" key="16">
    <source>
        <dbReference type="Proteomes" id="UP001151518"/>
    </source>
</evidence>
<dbReference type="GO" id="GO:0003885">
    <property type="term" value="F:D-arabinono-1,4-lactone oxidase activity"/>
    <property type="evidence" value="ECO:0007669"/>
    <property type="project" value="UniProtKB-UniRule"/>
</dbReference>
<evidence type="ECO:0000256" key="12">
    <source>
        <dbReference type="ARBA" id="ARBA00033418"/>
    </source>
</evidence>
<dbReference type="InterPro" id="IPR010031">
    <property type="entry name" value="FAD_lactone_oxidase-like"/>
</dbReference>
<dbReference type="EMBL" id="JANBTW010000041">
    <property type="protein sequence ID" value="KAJ2676266.1"/>
    <property type="molecule type" value="Genomic_DNA"/>
</dbReference>
<gene>
    <name evidence="15" type="primary">ALO1</name>
    <name evidence="15" type="ORF">GGI25_003653</name>
</gene>
<dbReference type="Gene3D" id="1.10.45.10">
    <property type="entry name" value="Vanillyl-alcohol Oxidase, Chain A, domain 4"/>
    <property type="match status" value="1"/>
</dbReference>
<keyword evidence="10 13" id="KW-0560">Oxidoreductase</keyword>
<comment type="pathway">
    <text evidence="4">Cofactor biosynthesis; L-ascorbate biosynthesis.</text>
</comment>
<evidence type="ECO:0000256" key="6">
    <source>
        <dbReference type="ARBA" id="ARBA00013136"/>
    </source>
</evidence>
<proteinExistence type="inferred from homology"/>
<evidence type="ECO:0000256" key="3">
    <source>
        <dbReference type="ARBA" id="ARBA00005083"/>
    </source>
</evidence>
<evidence type="ECO:0000256" key="5">
    <source>
        <dbReference type="ARBA" id="ARBA00005466"/>
    </source>
</evidence>
<sequence>MDKQLSAKELAFLESLRCKPRGYKFKNWAQTFSSRPQFYLTPRTELDIIEVIRIAGRHRLVVKPIGSGHSPSDIACTSMIMLNMDQMNRVVAHDPYTCTLTVEAGMRLQDLHQVLEQRGMALSSVGSISDQSVAGAIATATHGTGTQYGDLSSMVTQLVIVDGVGIRHECSEESNKDLFEAARCSLGALGIITQVTIQCEPMFTLHAVQTPDNLDNVLKNVDEVFGSAEHVRLWWFPHTDNVIVWRANRTTMSVQPSPESLVRDRLYGFHYYQLQLYKARFTPDDIPRLAAEHFRNRFDRRIEWVDKSYNVFNFDCLFPQYVNEWAVPLDRAAEALRQLRVWINSEGRKKNGARVHFPVEVRCVRESSVWLSPAYGHKPVCYIGVIMYRPYHQPVPYKKYWRAYEDIMRTLHGRPHWAKAHTMFYYDLIKLYPKLDDFVRLRKACDPHGIFVNGYIRRHILPPSEAVATDLCSGPHKLALEDPRL</sequence>
<feature type="domain" description="FAD-binding PCMH-type" evidence="14">
    <location>
        <begin position="32"/>
        <end position="202"/>
    </location>
</feature>
<comment type="subcellular location">
    <subcellularLocation>
        <location evidence="2">Membrane</location>
    </subcellularLocation>
    <subcellularLocation>
        <location evidence="13">Mitochondrion membrane</location>
    </subcellularLocation>
</comment>
<dbReference type="Pfam" id="PF04030">
    <property type="entry name" value="ALO"/>
    <property type="match status" value="1"/>
</dbReference>
<comment type="catalytic activity">
    <reaction evidence="13">
        <text>D-arabinono-1,4-lactone + O2 = dehydro-D-arabinono-1,4-lactone + H2O2 + H(+)</text>
        <dbReference type="Rhea" id="RHEA:23756"/>
        <dbReference type="ChEBI" id="CHEBI:15378"/>
        <dbReference type="ChEBI" id="CHEBI:15379"/>
        <dbReference type="ChEBI" id="CHEBI:16240"/>
        <dbReference type="ChEBI" id="CHEBI:16292"/>
        <dbReference type="ChEBI" id="CHEBI:58277"/>
        <dbReference type="EC" id="1.1.3.37"/>
    </reaction>
</comment>
<dbReference type="NCBIfam" id="TIGR01678">
    <property type="entry name" value="FAD_lactone_ox"/>
    <property type="match status" value="1"/>
</dbReference>
<evidence type="ECO:0000256" key="10">
    <source>
        <dbReference type="ARBA" id="ARBA00023002"/>
    </source>
</evidence>
<dbReference type="InterPro" id="IPR016167">
    <property type="entry name" value="FAD-bd_PCMH_sub1"/>
</dbReference>
<dbReference type="PIRSF" id="PIRSF000136">
    <property type="entry name" value="LGO_GLO"/>
    <property type="match status" value="1"/>
</dbReference>
<evidence type="ECO:0000256" key="9">
    <source>
        <dbReference type="ARBA" id="ARBA00022827"/>
    </source>
</evidence>
<evidence type="ECO:0000256" key="8">
    <source>
        <dbReference type="ARBA" id="ARBA00022644"/>
    </source>
</evidence>
<evidence type="ECO:0000313" key="15">
    <source>
        <dbReference type="EMBL" id="KAJ2676266.1"/>
    </source>
</evidence>
<dbReference type="InterPro" id="IPR006093">
    <property type="entry name" value="Oxy_OxRdtase_FAD_BS"/>
</dbReference>
<comment type="cofactor">
    <cofactor evidence="1 13">
        <name>FAD</name>
        <dbReference type="ChEBI" id="CHEBI:57692"/>
    </cofactor>
</comment>
<evidence type="ECO:0000256" key="11">
    <source>
        <dbReference type="ARBA" id="ARBA00023136"/>
    </source>
</evidence>
<keyword evidence="7 13" id="KW-0285">Flavoprotein</keyword>
<keyword evidence="13" id="KW-0496">Mitochondrion</keyword>
<name>A0A9W8G5N8_9FUNG</name>
<dbReference type="PROSITE" id="PS51387">
    <property type="entry name" value="FAD_PCMH"/>
    <property type="match status" value="1"/>
</dbReference>
<dbReference type="GO" id="GO:0031966">
    <property type="term" value="C:mitochondrial membrane"/>
    <property type="evidence" value="ECO:0007669"/>
    <property type="project" value="UniProtKB-SubCell"/>
</dbReference>
<comment type="pathway">
    <text evidence="3 13">Cofactor biosynthesis; D-erythroascorbate biosynthesis; dehydro-D-arabinono-1,4-lactone from D-arabinose: step 2/2.</text>
</comment>
<dbReference type="EC" id="1.1.3.37" evidence="6 13"/>
<comment type="similarity">
    <text evidence="5 13">Belongs to the oxygen-dependent FAD-linked oxidoreductase family.</text>
</comment>
<dbReference type="Proteomes" id="UP001151518">
    <property type="component" value="Unassembled WGS sequence"/>
</dbReference>
<dbReference type="GO" id="GO:0071949">
    <property type="term" value="F:FAD binding"/>
    <property type="evidence" value="ECO:0007669"/>
    <property type="project" value="UniProtKB-UniRule"/>
</dbReference>
<dbReference type="InterPro" id="IPR006094">
    <property type="entry name" value="Oxid_FAD_bind_N"/>
</dbReference>
<dbReference type="PROSITE" id="PS00862">
    <property type="entry name" value="OX2_COVAL_FAD"/>
    <property type="match status" value="1"/>
</dbReference>
<accession>A0A9W8G5N8</accession>
<evidence type="ECO:0000256" key="4">
    <source>
        <dbReference type="ARBA" id="ARBA00005147"/>
    </source>
</evidence>
<dbReference type="Pfam" id="PF01565">
    <property type="entry name" value="FAD_binding_4"/>
    <property type="match status" value="1"/>
</dbReference>
<dbReference type="PANTHER" id="PTHR43762">
    <property type="entry name" value="L-GULONOLACTONE OXIDASE"/>
    <property type="match status" value="1"/>
</dbReference>